<name>D1A8Q2_THECD</name>
<dbReference type="AlphaFoldDB" id="D1A8Q2"/>
<dbReference type="RefSeq" id="WP_012851531.1">
    <property type="nucleotide sequence ID" value="NC_013510.1"/>
</dbReference>
<dbReference type="OrthoDB" id="3539528at2"/>
<sequence>MTGDELLNRFHAALNALQAALRAGDYPAFVERLTELARLRHALAHAPTVSESWQRVRGEAAAMLRMDAGWLSQMVPKLPADSPQAALLTEASGTAVRAAGELEALGAAPDAASRAQEILGRAETALREAARAALRHDEHLLDEARRRRREELLDHLAAGSQEVAACEAAWWASLDDDSAQVELVRAVTIIAIYLTGAAARAGQHRWRLQRLDLPAAADWHRRSNVEALAKLNRFLEGWRGGLADDWARIEAMDGARTAHAAFVTALYDLGALPEAFAAAEMARARALADLMTPGRRTARVLTPDRLRRALRGRAVVEYFLAGDRLLIFCLSPEGELAAADRTVDRAALTAAVDRLHALLTAHDLDSAGLAELGRLLEELGRTLWEPLPWLPEDDRPLLVVPHEELLRVPFAALRTPDGRPVAARHPTSVLPAAALAARLPEHPARPGGPALHALVAPEPMPEPDLRPLDRLARRFPAIAARYPGPVRVRYGDRATVAELAHVPRLRPDVLCLATHAKALPERPLESYLALAGERLEARRVAELELPAHLVILAACESGAGRVSADGVIGLSRSFLLAGAGAVLMTLWSLTERDTLALLTRFHDHYLAGAAPARALRAAQAELAAVYHDDPRRWAAYVLFGSPD</sequence>
<dbReference type="eggNOG" id="COG4995">
    <property type="taxonomic scope" value="Bacteria"/>
</dbReference>
<dbReference type="Pfam" id="PF12770">
    <property type="entry name" value="CHAT"/>
    <property type="match status" value="1"/>
</dbReference>
<dbReference type="InterPro" id="IPR024983">
    <property type="entry name" value="CHAT_dom"/>
</dbReference>
<reference evidence="2 3" key="1">
    <citation type="journal article" date="2011" name="Stand. Genomic Sci.">
        <title>Complete genome sequence of Thermomonospora curvata type strain (B9).</title>
        <authorList>
            <person name="Chertkov O."/>
            <person name="Sikorski J."/>
            <person name="Nolan M."/>
            <person name="Lapidus A."/>
            <person name="Lucas S."/>
            <person name="Del Rio T.G."/>
            <person name="Tice H."/>
            <person name="Cheng J.F."/>
            <person name="Goodwin L."/>
            <person name="Pitluck S."/>
            <person name="Liolios K."/>
            <person name="Ivanova N."/>
            <person name="Mavromatis K."/>
            <person name="Mikhailova N."/>
            <person name="Ovchinnikova G."/>
            <person name="Pati A."/>
            <person name="Chen A."/>
            <person name="Palaniappan K."/>
            <person name="Djao O.D."/>
            <person name="Land M."/>
            <person name="Hauser L."/>
            <person name="Chang Y.J."/>
            <person name="Jeffries C.D."/>
            <person name="Brettin T."/>
            <person name="Han C."/>
            <person name="Detter J.C."/>
            <person name="Rohde M."/>
            <person name="Goker M."/>
            <person name="Woyke T."/>
            <person name="Bristow J."/>
            <person name="Eisen J.A."/>
            <person name="Markowitz V."/>
            <person name="Hugenholtz P."/>
            <person name="Klenk H.P."/>
            <person name="Kyrpides N.C."/>
        </authorList>
    </citation>
    <scope>NUCLEOTIDE SEQUENCE [LARGE SCALE GENOMIC DNA]</scope>
    <source>
        <strain evidence="3">ATCC 19995 / DSM 43183 / JCM 3096 / KCTC 9072 / NBRC 15933 / NCIMB 10081 / Henssen B9</strain>
    </source>
</reference>
<accession>D1A8Q2</accession>
<evidence type="ECO:0000313" key="3">
    <source>
        <dbReference type="Proteomes" id="UP000001918"/>
    </source>
</evidence>
<dbReference type="Proteomes" id="UP000001918">
    <property type="component" value="Chromosome"/>
</dbReference>
<dbReference type="EMBL" id="CP001738">
    <property type="protein sequence ID" value="ACY96747.1"/>
    <property type="molecule type" value="Genomic_DNA"/>
</dbReference>
<dbReference type="KEGG" id="tcu:Tcur_1164"/>
<proteinExistence type="predicted"/>
<organism evidence="2 3">
    <name type="scientific">Thermomonospora curvata (strain ATCC 19995 / DSM 43183 / JCM 3096 / KCTC 9072 / NBRC 15933 / NCIMB 10081 / Henssen B9)</name>
    <dbReference type="NCBI Taxonomy" id="471852"/>
    <lineage>
        <taxon>Bacteria</taxon>
        <taxon>Bacillati</taxon>
        <taxon>Actinomycetota</taxon>
        <taxon>Actinomycetes</taxon>
        <taxon>Streptosporangiales</taxon>
        <taxon>Thermomonosporaceae</taxon>
        <taxon>Thermomonospora</taxon>
    </lineage>
</organism>
<gene>
    <name evidence="2" type="ordered locus">Tcur_1164</name>
</gene>
<evidence type="ECO:0000313" key="2">
    <source>
        <dbReference type="EMBL" id="ACY96747.1"/>
    </source>
</evidence>
<feature type="domain" description="CHAT" evidence="1">
    <location>
        <begin position="374"/>
        <end position="641"/>
    </location>
</feature>
<dbReference type="PANTHER" id="PTHR10098:SF108">
    <property type="entry name" value="TETRATRICOPEPTIDE REPEAT PROTEIN 28"/>
    <property type="match status" value="1"/>
</dbReference>
<dbReference type="STRING" id="471852.Tcur_1164"/>
<protein>
    <recommendedName>
        <fullName evidence="1">CHAT domain-containing protein</fullName>
    </recommendedName>
</protein>
<keyword evidence="3" id="KW-1185">Reference proteome</keyword>
<dbReference type="PANTHER" id="PTHR10098">
    <property type="entry name" value="RAPSYN-RELATED"/>
    <property type="match status" value="1"/>
</dbReference>
<dbReference type="HOGENOM" id="CLU_425738_0_0_11"/>
<evidence type="ECO:0000259" key="1">
    <source>
        <dbReference type="Pfam" id="PF12770"/>
    </source>
</evidence>